<accession>A0A2N5ZDW5</accession>
<dbReference type="PANTHER" id="PTHR36456">
    <property type="entry name" value="UPF0232 PROTEIN SCO3875"/>
    <property type="match status" value="1"/>
</dbReference>
<dbReference type="EMBL" id="PKTG01000102">
    <property type="protein sequence ID" value="PLX16857.1"/>
    <property type="molecule type" value="Genomic_DNA"/>
</dbReference>
<evidence type="ECO:0000313" key="1">
    <source>
        <dbReference type="EMBL" id="PLX16857.1"/>
    </source>
</evidence>
<organism evidence="1 2">
    <name type="scientific">Muiribacterium halophilum</name>
    <dbReference type="NCBI Taxonomy" id="2053465"/>
    <lineage>
        <taxon>Bacteria</taxon>
        <taxon>Candidatus Muiribacteriota</taxon>
        <taxon>Candidatus Muiribacteriia</taxon>
        <taxon>Candidatus Muiribacteriales</taxon>
        <taxon>Candidatus Muiribacteriaceae</taxon>
        <taxon>Candidatus Muiribacterium</taxon>
    </lineage>
</organism>
<sequence>MIYYQNKIIKNFLLKRVKLSARKYRKTKKIANLLENRRFSNLFRKSSKERGDVFVKLVGNWKNIVGPELYGHVVIKKITGNTIYLTVPDSSWKQNLLYMQDMLLENIRNYSGVIKKIRLSVEKNPELYKTDSSKRDLSPYKVDEDKINSLDKMLEGIEDESLKETLRSLYIKKEKFRKFSIQMGEDNLQKK</sequence>
<dbReference type="PANTHER" id="PTHR36456:SF1">
    <property type="entry name" value="UPF0232 PROTEIN SCO3875"/>
    <property type="match status" value="1"/>
</dbReference>
<evidence type="ECO:0000313" key="2">
    <source>
        <dbReference type="Proteomes" id="UP000234857"/>
    </source>
</evidence>
<evidence type="ECO:0008006" key="3">
    <source>
        <dbReference type="Google" id="ProtNLM"/>
    </source>
</evidence>
<dbReference type="Pfam" id="PF05258">
    <property type="entry name" value="DciA"/>
    <property type="match status" value="1"/>
</dbReference>
<dbReference type="Proteomes" id="UP000234857">
    <property type="component" value="Unassembled WGS sequence"/>
</dbReference>
<name>A0A2N5ZDW5_MUIH1</name>
<protein>
    <recommendedName>
        <fullName evidence="3">DUF721 domain-containing protein</fullName>
    </recommendedName>
</protein>
<reference evidence="1 2" key="1">
    <citation type="submission" date="2017-11" db="EMBL/GenBank/DDBJ databases">
        <title>Genome-resolved metagenomics identifies genetic mobility, metabolic interactions, and unexpected diversity in perchlorate-reducing communities.</title>
        <authorList>
            <person name="Barnum T.P."/>
            <person name="Figueroa I.A."/>
            <person name="Carlstrom C.I."/>
            <person name="Lucas L.N."/>
            <person name="Engelbrektson A.L."/>
            <person name="Coates J.D."/>
        </authorList>
    </citation>
    <scope>NUCLEOTIDE SEQUENCE [LARGE SCALE GENOMIC DNA]</scope>
    <source>
        <strain evidence="1">BM706</strain>
    </source>
</reference>
<gene>
    <name evidence="1" type="ORF">C0601_09015</name>
</gene>
<dbReference type="InterPro" id="IPR007922">
    <property type="entry name" value="DciA-like"/>
</dbReference>
<proteinExistence type="predicted"/>
<comment type="caution">
    <text evidence="1">The sequence shown here is derived from an EMBL/GenBank/DDBJ whole genome shotgun (WGS) entry which is preliminary data.</text>
</comment>
<dbReference type="AlphaFoldDB" id="A0A2N5ZDW5"/>